<organism evidence="2 3">
    <name type="scientific">Bacteroides stercoris</name>
    <dbReference type="NCBI Taxonomy" id="46506"/>
    <lineage>
        <taxon>Bacteria</taxon>
        <taxon>Pseudomonadati</taxon>
        <taxon>Bacteroidota</taxon>
        <taxon>Bacteroidia</taxon>
        <taxon>Bacteroidales</taxon>
        <taxon>Bacteroidaceae</taxon>
        <taxon>Bacteroides</taxon>
    </lineage>
</organism>
<dbReference type="AlphaFoldDB" id="A0A413B3B7"/>
<dbReference type="EMBL" id="QSAF01000027">
    <property type="protein sequence ID" value="RGW31847.1"/>
    <property type="molecule type" value="Genomic_DNA"/>
</dbReference>
<feature type="domain" description="Arm DNA-binding" evidence="1">
    <location>
        <begin position="4"/>
        <end position="64"/>
    </location>
</feature>
<dbReference type="RefSeq" id="WP_117859254.1">
    <property type="nucleotide sequence ID" value="NZ_JADMTE010000012.1"/>
</dbReference>
<dbReference type="Proteomes" id="UP000285150">
    <property type="component" value="Unassembled WGS sequence"/>
</dbReference>
<protein>
    <recommendedName>
        <fullName evidence="1">Arm DNA-binding domain-containing protein</fullName>
    </recommendedName>
</protein>
<dbReference type="Pfam" id="PF17293">
    <property type="entry name" value="Arm-DNA-bind_5"/>
    <property type="match status" value="1"/>
</dbReference>
<name>A0A413B3B7_BACSE</name>
<evidence type="ECO:0000313" key="3">
    <source>
        <dbReference type="Proteomes" id="UP000285150"/>
    </source>
</evidence>
<reference evidence="2 3" key="1">
    <citation type="submission" date="2018-08" db="EMBL/GenBank/DDBJ databases">
        <title>A genome reference for cultivated species of the human gut microbiota.</title>
        <authorList>
            <person name="Zou Y."/>
            <person name="Xue W."/>
            <person name="Luo G."/>
        </authorList>
    </citation>
    <scope>NUCLEOTIDE SEQUENCE [LARGE SCALE GENOMIC DNA]</scope>
    <source>
        <strain evidence="2 3">AF12-7</strain>
    </source>
</reference>
<gene>
    <name evidence="2" type="ORF">DWV77_15900</name>
</gene>
<evidence type="ECO:0000259" key="1">
    <source>
        <dbReference type="Pfam" id="PF17293"/>
    </source>
</evidence>
<proteinExistence type="predicted"/>
<accession>A0A413B3B7</accession>
<comment type="caution">
    <text evidence="2">The sequence shown here is derived from an EMBL/GenBank/DDBJ whole genome shotgun (WGS) entry which is preliminary data.</text>
</comment>
<sequence length="78" mass="8910">MLCVCKDGKRKYQSLGVSIKAEQWDFKANQPKAKCPNRERITILINEKITEIQKAALDKRTLCKGIGSEYFQGYAKSK</sequence>
<evidence type="ECO:0000313" key="2">
    <source>
        <dbReference type="EMBL" id="RGW31847.1"/>
    </source>
</evidence>
<dbReference type="InterPro" id="IPR035386">
    <property type="entry name" value="Arm-DNA-bind_5"/>
</dbReference>